<geneLocation type="plasmid" evidence="1 2">
    <name>pET-ATCC-159-1</name>
</geneLocation>
<keyword evidence="1" id="KW-0614">Plasmid</keyword>
<dbReference type="EMBL" id="CP084508">
    <property type="protein sequence ID" value="UCQ02016.1"/>
    <property type="molecule type" value="Genomic_DNA"/>
</dbReference>
<proteinExistence type="predicted"/>
<keyword evidence="2" id="KW-1185">Reference proteome</keyword>
<name>A0AC61TMZ9_EDWTA</name>
<dbReference type="Proteomes" id="UP000245918">
    <property type="component" value="Plasmid pET-ATCC-159-1"/>
</dbReference>
<accession>A0AC61TMZ9</accession>
<protein>
    <submittedName>
        <fullName evidence="1">Type I-E CRISPR-associated protein Cse2/CasB</fullName>
    </submittedName>
</protein>
<evidence type="ECO:0000313" key="2">
    <source>
        <dbReference type="Proteomes" id="UP000245918"/>
    </source>
</evidence>
<reference evidence="1" key="1">
    <citation type="submission" date="2021-09" db="EMBL/GenBank/DDBJ databases">
        <title>Comparative genomics of Edwardsiella genus reveals species-based diversity.</title>
        <authorList>
            <person name="Tekedar H.C."/>
            <person name="Kumru S."/>
            <person name="Waldbieser G.C."/>
            <person name="Reichley S.R."/>
            <person name="Lawrence M.L."/>
            <person name="Griffin M.J."/>
        </authorList>
    </citation>
    <scope>NUCLEOTIDE SEQUENCE</scope>
    <source>
        <strain evidence="1">ATCC 15947</strain>
    </source>
</reference>
<sequence>MSDHAFVDHLQRLAQRNRGALAELRRSLTFPPGSAPRVFPYVEPFIAANEHPDSARRQSHYLVAGLFALHPQHGAMTLAEAMGILYRQQEQSPSIEGRFIALLECDGASLAEPLRHAVTLLRSQGIAIDYNDLLRDLTDWLNPTRCEQLDKLRCRWATDFYRVAAHTDSNDAIPQGEK</sequence>
<evidence type="ECO:0000313" key="1">
    <source>
        <dbReference type="EMBL" id="UCQ02016.1"/>
    </source>
</evidence>
<organism evidence="1 2">
    <name type="scientific">Edwardsiella tarda ATCC 15947 = NBRC 105688</name>
    <dbReference type="NCBI Taxonomy" id="667121"/>
    <lineage>
        <taxon>Bacteria</taxon>
        <taxon>Pseudomonadati</taxon>
        <taxon>Pseudomonadota</taxon>
        <taxon>Gammaproteobacteria</taxon>
        <taxon>Enterobacterales</taxon>
        <taxon>Hafniaceae</taxon>
        <taxon>Edwardsiella</taxon>
    </lineage>
</organism>
<gene>
    <name evidence="1" type="primary">casB</name>
    <name evidence="1" type="ORF">DCL27_17015</name>
</gene>